<evidence type="ECO:0000313" key="1">
    <source>
        <dbReference type="EMBL" id="GAA1944203.1"/>
    </source>
</evidence>
<evidence type="ECO:0000313" key="2">
    <source>
        <dbReference type="Proteomes" id="UP001501116"/>
    </source>
</evidence>
<proteinExistence type="predicted"/>
<dbReference type="SUPFAM" id="SSF55166">
    <property type="entry name" value="Hedgehog/DD-peptidase"/>
    <property type="match status" value="1"/>
</dbReference>
<dbReference type="RefSeq" id="WP_344413864.1">
    <property type="nucleotide sequence ID" value="NZ_BAAANN010000003.1"/>
</dbReference>
<dbReference type="Proteomes" id="UP001501116">
    <property type="component" value="Unassembled WGS sequence"/>
</dbReference>
<evidence type="ECO:0008006" key="3">
    <source>
        <dbReference type="Google" id="ProtNLM"/>
    </source>
</evidence>
<reference evidence="1 2" key="1">
    <citation type="journal article" date="2019" name="Int. J. Syst. Evol. Microbiol.">
        <title>The Global Catalogue of Microorganisms (GCM) 10K type strain sequencing project: providing services to taxonomists for standard genome sequencing and annotation.</title>
        <authorList>
            <consortium name="The Broad Institute Genomics Platform"/>
            <consortium name="The Broad Institute Genome Sequencing Center for Infectious Disease"/>
            <person name="Wu L."/>
            <person name="Ma J."/>
        </authorList>
    </citation>
    <scope>NUCLEOTIDE SEQUENCE [LARGE SCALE GENOMIC DNA]</scope>
    <source>
        <strain evidence="1 2">JCM 14545</strain>
    </source>
</reference>
<name>A0ABN2Q577_9PSEU</name>
<accession>A0ABN2Q577</accession>
<dbReference type="InterPro" id="IPR009045">
    <property type="entry name" value="Zn_M74/Hedgehog-like"/>
</dbReference>
<sequence length="179" mass="19959">MTLSDSARARVFAVLARLLALVLVPIAYCAAPGRARFLACQWALGMRFPAEDLTGLTAHTRDALTAARAVAFWRDRQLIGLTSGHRDHAEQRGMFADEVGRAGSPHAARLRVLPADESAHVKGIALDVRPVEGARWLEEHGARYGLYRTYRNEWWHFEYRASRPELLPHPGARLAAAQR</sequence>
<organism evidence="1 2">
    <name type="scientific">Amycolatopsis minnesotensis</name>
    <dbReference type="NCBI Taxonomy" id="337894"/>
    <lineage>
        <taxon>Bacteria</taxon>
        <taxon>Bacillati</taxon>
        <taxon>Actinomycetota</taxon>
        <taxon>Actinomycetes</taxon>
        <taxon>Pseudonocardiales</taxon>
        <taxon>Pseudonocardiaceae</taxon>
        <taxon>Amycolatopsis</taxon>
    </lineage>
</organism>
<gene>
    <name evidence="1" type="ORF">GCM10009754_09860</name>
</gene>
<comment type="caution">
    <text evidence="1">The sequence shown here is derived from an EMBL/GenBank/DDBJ whole genome shotgun (WGS) entry which is preliminary data.</text>
</comment>
<keyword evidence="2" id="KW-1185">Reference proteome</keyword>
<protein>
    <recommendedName>
        <fullName evidence="3">D-alanyl-D-alanine carboxypeptidase-like protein</fullName>
    </recommendedName>
</protein>
<dbReference type="EMBL" id="BAAANN010000003">
    <property type="protein sequence ID" value="GAA1944203.1"/>
    <property type="molecule type" value="Genomic_DNA"/>
</dbReference>
<dbReference type="Gene3D" id="3.30.1380.10">
    <property type="match status" value="1"/>
</dbReference>